<dbReference type="Proteomes" id="UP001058860">
    <property type="component" value="Chromosome"/>
</dbReference>
<dbReference type="InterPro" id="IPR051200">
    <property type="entry name" value="Host-pathogen_enzymatic-act"/>
</dbReference>
<sequence>MLAVSQFRLRRTRRVVPVVLGAIALALGAAPVAGAATALAPPVDGIGCLGGAGLTGCTAALSLNGAAGVALSPDGRNGYVAARDANAVTVLGRDTAGRLSLTSCLATGSPGCTTARAITGAIAVDVSRDGRLVAVAAPGANGVAVFLRDTTTGLLTQPAGAAGCATETGDGGTCLDGRTLSGARDVAFSADGTRLYVAAQTANAVAVLATDPAVGITSQPAGAAGCVSETGTAGLCGDGWSLFAPSSVAALPTGVLVATSTSGSLVRLNLNTGTGALSQPSGATGCIRDTGTGSCPDGRALAGATDITITPDGTAALVTAATSDAVARIGLGATLTQAGGVAGCVSETGLSGQCLDGRALDGAASVAVSPDGRTVYAAATSNDTVAVLDLSASGFAQGADSTGCVSDRGGSGCATRSGLDGARGVAVDDAGRPVTAAETSDTVLAHRLNRPPSCTAATAEATWERAITVTPVCSDPDGDPLTLRLTSVPTDSAVALAGGVVTVNPRRGETTTLSIGVAASDGTLSSAAVTLTVKITAPPPIPPKPVPSLPATLSAPLLGIERRPLDLAKTSTTLPTFCLPRRATSCSGTVELLAGSRALGATPATGPGQVTLALAPAARRALRTLAHAGAVSRAVTPAGWATTRAASESVAIALPVRRARAGTKRTGTQLAEQLRGRRRRRPALRPRQRRPAPRRRRGRPARGRRRQRSRRRGRRP</sequence>
<reference evidence="4" key="1">
    <citation type="submission" date="2021-11" db="EMBL/GenBank/DDBJ databases">
        <title>Cultivation dependent microbiological survey of springs from the worlds oldest radium mine currently devoted to the extraction of radon-saturated water.</title>
        <authorList>
            <person name="Kapinusova G."/>
            <person name="Smrhova T."/>
            <person name="Strejcek M."/>
            <person name="Suman J."/>
            <person name="Jani K."/>
            <person name="Pajer P."/>
            <person name="Uhlik O."/>
        </authorList>
    </citation>
    <scope>NUCLEOTIDE SEQUENCE [LARGE SCALE GENOMIC DNA]</scope>
    <source>
        <strain evidence="4">J379</strain>
    </source>
</reference>
<name>A0ABY5PIU2_9ACTN</name>
<dbReference type="InterPro" id="IPR019405">
    <property type="entry name" value="Lactonase_7-beta_prop"/>
</dbReference>
<dbReference type="PANTHER" id="PTHR47197:SF3">
    <property type="entry name" value="DIHYDRO-HEME D1 DEHYDROGENASE"/>
    <property type="match status" value="1"/>
</dbReference>
<evidence type="ECO:0000313" key="4">
    <source>
        <dbReference type="Proteomes" id="UP001058860"/>
    </source>
</evidence>
<dbReference type="EMBL" id="CP088295">
    <property type="protein sequence ID" value="UUY04599.1"/>
    <property type="molecule type" value="Genomic_DNA"/>
</dbReference>
<dbReference type="Pfam" id="PF17963">
    <property type="entry name" value="Big_9"/>
    <property type="match status" value="1"/>
</dbReference>
<evidence type="ECO:0000256" key="1">
    <source>
        <dbReference type="SAM" id="MobiDB-lite"/>
    </source>
</evidence>
<feature type="chain" id="PRO_5045739871" evidence="2">
    <location>
        <begin position="36"/>
        <end position="716"/>
    </location>
</feature>
<dbReference type="Gene3D" id="2.130.10.10">
    <property type="entry name" value="YVTN repeat-like/Quinoprotein amine dehydrogenase"/>
    <property type="match status" value="2"/>
</dbReference>
<accession>A0ABY5PIU2</accession>
<evidence type="ECO:0000256" key="2">
    <source>
        <dbReference type="SAM" id="SignalP"/>
    </source>
</evidence>
<dbReference type="SUPFAM" id="SSF63829">
    <property type="entry name" value="Calcium-dependent phosphotriesterase"/>
    <property type="match status" value="2"/>
</dbReference>
<protein>
    <submittedName>
        <fullName evidence="3">Lactonase family protein</fullName>
    </submittedName>
</protein>
<dbReference type="InterPro" id="IPR015943">
    <property type="entry name" value="WD40/YVTN_repeat-like_dom_sf"/>
</dbReference>
<feature type="region of interest" description="Disordered" evidence="1">
    <location>
        <begin position="658"/>
        <end position="716"/>
    </location>
</feature>
<gene>
    <name evidence="3" type="ORF">LRS13_03430</name>
</gene>
<keyword evidence="2" id="KW-0732">Signal</keyword>
<organism evidence="3 4">
    <name type="scientific">Svornostia abyssi</name>
    <dbReference type="NCBI Taxonomy" id="2898438"/>
    <lineage>
        <taxon>Bacteria</taxon>
        <taxon>Bacillati</taxon>
        <taxon>Actinomycetota</taxon>
        <taxon>Thermoleophilia</taxon>
        <taxon>Solirubrobacterales</taxon>
        <taxon>Baekduiaceae</taxon>
        <taxon>Svornostia</taxon>
    </lineage>
</organism>
<dbReference type="PANTHER" id="PTHR47197">
    <property type="entry name" value="PROTEIN NIRF"/>
    <property type="match status" value="1"/>
</dbReference>
<feature type="compositionally biased region" description="Basic residues" evidence="1">
    <location>
        <begin position="676"/>
        <end position="716"/>
    </location>
</feature>
<evidence type="ECO:0000313" key="3">
    <source>
        <dbReference type="EMBL" id="UUY04599.1"/>
    </source>
</evidence>
<feature type="signal peptide" evidence="2">
    <location>
        <begin position="1"/>
        <end position="35"/>
    </location>
</feature>
<keyword evidence="4" id="KW-1185">Reference proteome</keyword>
<proteinExistence type="predicted"/>
<dbReference type="Pfam" id="PF10282">
    <property type="entry name" value="Lactonase"/>
    <property type="match status" value="1"/>
</dbReference>